<gene>
    <name evidence="1" type="ORF">H4219_003824</name>
</gene>
<organism evidence="1 2">
    <name type="scientific">Mycoemilia scoparia</name>
    <dbReference type="NCBI Taxonomy" id="417184"/>
    <lineage>
        <taxon>Eukaryota</taxon>
        <taxon>Fungi</taxon>
        <taxon>Fungi incertae sedis</taxon>
        <taxon>Zoopagomycota</taxon>
        <taxon>Kickxellomycotina</taxon>
        <taxon>Kickxellomycetes</taxon>
        <taxon>Kickxellales</taxon>
        <taxon>Kickxellaceae</taxon>
        <taxon>Mycoemilia</taxon>
    </lineage>
</organism>
<evidence type="ECO:0000313" key="2">
    <source>
        <dbReference type="Proteomes" id="UP001150538"/>
    </source>
</evidence>
<dbReference type="EMBL" id="JANBPU010000105">
    <property type="protein sequence ID" value="KAJ1916378.1"/>
    <property type="molecule type" value="Genomic_DNA"/>
</dbReference>
<name>A0A9W8DSU1_9FUNG</name>
<evidence type="ECO:0000313" key="1">
    <source>
        <dbReference type="EMBL" id="KAJ1916378.1"/>
    </source>
</evidence>
<accession>A0A9W8DSU1</accession>
<keyword evidence="2" id="KW-1185">Reference proteome</keyword>
<protein>
    <submittedName>
        <fullName evidence="1">Uncharacterized protein</fullName>
    </submittedName>
</protein>
<proteinExistence type="predicted"/>
<dbReference type="Proteomes" id="UP001150538">
    <property type="component" value="Unassembled WGS sequence"/>
</dbReference>
<reference evidence="1" key="1">
    <citation type="submission" date="2022-07" db="EMBL/GenBank/DDBJ databases">
        <title>Phylogenomic reconstructions and comparative analyses of Kickxellomycotina fungi.</title>
        <authorList>
            <person name="Reynolds N.K."/>
            <person name="Stajich J.E."/>
            <person name="Barry K."/>
            <person name="Grigoriev I.V."/>
            <person name="Crous P."/>
            <person name="Smith M.E."/>
        </authorList>
    </citation>
    <scope>NUCLEOTIDE SEQUENCE</scope>
    <source>
        <strain evidence="1">NBRC 100468</strain>
    </source>
</reference>
<dbReference type="AlphaFoldDB" id="A0A9W8DSU1"/>
<comment type="caution">
    <text evidence="1">The sequence shown here is derived from an EMBL/GenBank/DDBJ whole genome shotgun (WGS) entry which is preliminary data.</text>
</comment>
<sequence>MGVTKFDDSNFVISIEYLERISEMTIAAENRLLGYGLTYCQIQEGIHIPLLKWGFSSCLCSIGNGQRKPFGYEGMLQLSIKFIEDAEAISTKSNSKESKQTIEVLNTNRAEYNVHIYCGSVALLQTLLMLLTVCPYEPVDEGHFLDAFERLHTHYMCNKMTIEPDTSIETEHRAQVIGIYLQINKEATFSFLDMLTKFVNEHKGCLEDVVVKVPTTWVCWCDDFTKETCEFVKETIEDCFRNKNIQSTPSI</sequence>